<protein>
    <submittedName>
        <fullName evidence="2">GNAT family N-acetyltransferase</fullName>
    </submittedName>
</protein>
<evidence type="ECO:0000313" key="2">
    <source>
        <dbReference type="EMBL" id="RHW32115.1"/>
    </source>
</evidence>
<dbReference type="AlphaFoldDB" id="A0A417YGV7"/>
<keyword evidence="3" id="KW-1185">Reference proteome</keyword>
<proteinExistence type="predicted"/>
<accession>A0A417YGV7</accession>
<dbReference type="GO" id="GO:0016747">
    <property type="term" value="F:acyltransferase activity, transferring groups other than amino-acyl groups"/>
    <property type="evidence" value="ECO:0007669"/>
    <property type="project" value="InterPro"/>
</dbReference>
<keyword evidence="2" id="KW-0808">Transferase</keyword>
<name>A0A417YGV7_9BACI</name>
<dbReference type="InterPro" id="IPR016181">
    <property type="entry name" value="Acyl_CoA_acyltransferase"/>
</dbReference>
<dbReference type="PROSITE" id="PS51186">
    <property type="entry name" value="GNAT"/>
    <property type="match status" value="1"/>
</dbReference>
<sequence length="244" mass="28070">MIKPNDEQSIAFYELDWDTQFFGISSAKAVLKNTIVFHDWVNLKDRFNKYEFVSIENKNSEPNNAYYIGKDTSAFLVDVNIQFEKKIQGPFELPSNITIHQSLKKNEQILKMADFQYSKFTADPQLSERGGEKVYYHWLLNSFEKSDKYFAIYRGENDKLNGFVLYSFSNNLCVIELIAVSTETAKSGIGTELFKAVEYSTAENGIQLIKVGTQLRNLAALNFYQKVGCKQVGCHQVYHLWNNA</sequence>
<reference evidence="2 3" key="1">
    <citation type="journal article" date="2017" name="Int. J. Syst. Evol. Microbiol.">
        <title>Bacillus notoginsengisoli sp. nov., a novel bacterium isolated from the rhizosphere of Panax notoginseng.</title>
        <authorList>
            <person name="Zhang M.Y."/>
            <person name="Cheng J."/>
            <person name="Cai Y."/>
            <person name="Zhang T.Y."/>
            <person name="Wu Y.Y."/>
            <person name="Manikprabhu D."/>
            <person name="Li W.J."/>
            <person name="Zhang Y.X."/>
        </authorList>
    </citation>
    <scope>NUCLEOTIDE SEQUENCE [LARGE SCALE GENOMIC DNA]</scope>
    <source>
        <strain evidence="2 3">JCM 30743</strain>
    </source>
</reference>
<dbReference type="InterPro" id="IPR000182">
    <property type="entry name" value="GNAT_dom"/>
</dbReference>
<evidence type="ECO:0000313" key="3">
    <source>
        <dbReference type="Proteomes" id="UP000284416"/>
    </source>
</evidence>
<feature type="domain" description="N-acetyltransferase" evidence="1">
    <location>
        <begin position="105"/>
        <end position="244"/>
    </location>
</feature>
<comment type="caution">
    <text evidence="2">The sequence shown here is derived from an EMBL/GenBank/DDBJ whole genome shotgun (WGS) entry which is preliminary data.</text>
</comment>
<dbReference type="OrthoDB" id="9794566at2"/>
<dbReference type="EMBL" id="QWEG01000020">
    <property type="protein sequence ID" value="RHW32115.1"/>
    <property type="molecule type" value="Genomic_DNA"/>
</dbReference>
<organism evidence="2 3">
    <name type="scientific">Neobacillus notoginsengisoli</name>
    <dbReference type="NCBI Taxonomy" id="1578198"/>
    <lineage>
        <taxon>Bacteria</taxon>
        <taxon>Bacillati</taxon>
        <taxon>Bacillota</taxon>
        <taxon>Bacilli</taxon>
        <taxon>Bacillales</taxon>
        <taxon>Bacillaceae</taxon>
        <taxon>Neobacillus</taxon>
    </lineage>
</organism>
<dbReference type="Gene3D" id="3.40.630.30">
    <property type="match status" value="1"/>
</dbReference>
<dbReference type="SUPFAM" id="SSF55729">
    <property type="entry name" value="Acyl-CoA N-acyltransferases (Nat)"/>
    <property type="match status" value="1"/>
</dbReference>
<dbReference type="Pfam" id="PF00583">
    <property type="entry name" value="Acetyltransf_1"/>
    <property type="match status" value="1"/>
</dbReference>
<gene>
    <name evidence="2" type="ORF">D1B31_21475</name>
</gene>
<evidence type="ECO:0000259" key="1">
    <source>
        <dbReference type="PROSITE" id="PS51186"/>
    </source>
</evidence>
<dbReference type="Proteomes" id="UP000284416">
    <property type="component" value="Unassembled WGS sequence"/>
</dbReference>
<dbReference type="RefSeq" id="WP_118924330.1">
    <property type="nucleotide sequence ID" value="NZ_QWEG01000020.1"/>
</dbReference>